<dbReference type="CDD" id="cd19673">
    <property type="entry name" value="UBR-box_UBR3"/>
    <property type="match status" value="1"/>
</dbReference>
<keyword evidence="4 10" id="KW-0479">Metal-binding</keyword>
<reference evidence="13 14" key="1">
    <citation type="submission" date="2024-10" db="EMBL/GenBank/DDBJ databases">
        <title>Updated reference genomes for cyclostephanoid diatoms.</title>
        <authorList>
            <person name="Roberts W.R."/>
            <person name="Alverson A.J."/>
        </authorList>
    </citation>
    <scope>NUCLEOTIDE SEQUENCE [LARGE SCALE GENOMIC DNA]</scope>
    <source>
        <strain evidence="13 14">AJA232-27</strain>
    </source>
</reference>
<dbReference type="GO" id="GO:0061630">
    <property type="term" value="F:ubiquitin protein ligase activity"/>
    <property type="evidence" value="ECO:0007669"/>
    <property type="project" value="UniProtKB-UniRule"/>
</dbReference>
<feature type="zinc finger region" description="UBR-type" evidence="9">
    <location>
        <begin position="572"/>
        <end position="643"/>
    </location>
</feature>
<dbReference type="Proteomes" id="UP001530293">
    <property type="component" value="Unassembled WGS sequence"/>
</dbReference>
<evidence type="ECO:0000256" key="8">
    <source>
        <dbReference type="ARBA" id="ARBA00046341"/>
    </source>
</evidence>
<feature type="domain" description="UBR-type" evidence="12">
    <location>
        <begin position="572"/>
        <end position="643"/>
    </location>
</feature>
<feature type="compositionally biased region" description="Low complexity" evidence="11">
    <location>
        <begin position="285"/>
        <end position="301"/>
    </location>
</feature>
<dbReference type="PANTHER" id="PTHR21497:SF24">
    <property type="entry name" value="E3 UBIQUITIN-PROTEIN LIGASE UBR1"/>
    <property type="match status" value="1"/>
</dbReference>
<feature type="region of interest" description="Disordered" evidence="11">
    <location>
        <begin position="2300"/>
        <end position="2332"/>
    </location>
</feature>
<keyword evidence="5 10" id="KW-0863">Zinc-finger</keyword>
<feature type="region of interest" description="Disordered" evidence="11">
    <location>
        <begin position="260"/>
        <end position="301"/>
    </location>
</feature>
<evidence type="ECO:0000259" key="12">
    <source>
        <dbReference type="PROSITE" id="PS51157"/>
    </source>
</evidence>
<feature type="compositionally biased region" description="Polar residues" evidence="11">
    <location>
        <begin position="941"/>
        <end position="950"/>
    </location>
</feature>
<gene>
    <name evidence="13" type="ORF">ACHAWU_004788</name>
</gene>
<feature type="non-terminal residue" evidence="13">
    <location>
        <position position="2940"/>
    </location>
</feature>
<dbReference type="PROSITE" id="PS51157">
    <property type="entry name" value="ZF_UBR"/>
    <property type="match status" value="1"/>
</dbReference>
<feature type="region of interest" description="Disordered" evidence="11">
    <location>
        <begin position="336"/>
        <end position="365"/>
    </location>
</feature>
<dbReference type="Pfam" id="PF22960">
    <property type="entry name" value="WHD_UBR1"/>
    <property type="match status" value="1"/>
</dbReference>
<comment type="pathway">
    <text evidence="2 10">Protein modification; protein ubiquitination.</text>
</comment>
<keyword evidence="14" id="KW-1185">Reference proteome</keyword>
<dbReference type="EC" id="2.3.2.27" evidence="10"/>
<dbReference type="EMBL" id="JALLBG020000030">
    <property type="protein sequence ID" value="KAL3771165.1"/>
    <property type="molecule type" value="Genomic_DNA"/>
</dbReference>
<feature type="compositionally biased region" description="Low complexity" evidence="11">
    <location>
        <begin position="340"/>
        <end position="354"/>
    </location>
</feature>
<dbReference type="SMART" id="SM00396">
    <property type="entry name" value="ZnF_UBR1"/>
    <property type="match status" value="1"/>
</dbReference>
<evidence type="ECO:0000256" key="10">
    <source>
        <dbReference type="RuleBase" id="RU366018"/>
    </source>
</evidence>
<evidence type="ECO:0000256" key="1">
    <source>
        <dbReference type="ARBA" id="ARBA00000900"/>
    </source>
</evidence>
<evidence type="ECO:0000256" key="4">
    <source>
        <dbReference type="ARBA" id="ARBA00022723"/>
    </source>
</evidence>
<feature type="compositionally biased region" description="Polar residues" evidence="11">
    <location>
        <begin position="2168"/>
        <end position="2180"/>
    </location>
</feature>
<dbReference type="Pfam" id="PF02207">
    <property type="entry name" value="zf-UBR"/>
    <property type="match status" value="1"/>
</dbReference>
<comment type="function">
    <text evidence="10">Ubiquitin ligase protein which is a component of the N-end rule pathway. Recognizes and binds to proteins bearing specific N-terminal residues that are destabilizing according to the N-end rule, leading to their ubiquitination and subsequent degradation.</text>
</comment>
<comment type="catalytic activity">
    <reaction evidence="1 10">
        <text>S-ubiquitinyl-[E2 ubiquitin-conjugating enzyme]-L-cysteine + [acceptor protein]-L-lysine = [E2 ubiquitin-conjugating enzyme]-L-cysteine + N(6)-ubiquitinyl-[acceptor protein]-L-lysine.</text>
        <dbReference type="EC" id="2.3.2.27"/>
    </reaction>
</comment>
<dbReference type="FunFam" id="2.10.110.30:FF:000002">
    <property type="entry name" value="Putative e3 ubiquitin-protein ligase ubr3"/>
    <property type="match status" value="1"/>
</dbReference>
<proteinExistence type="inferred from homology"/>
<comment type="caution">
    <text evidence="13">The sequence shown here is derived from an EMBL/GenBank/DDBJ whole genome shotgun (WGS) entry which is preliminary data.</text>
</comment>
<comment type="similarity">
    <text evidence="8 10">Belongs to the E3 ubiquitin-protein ligase UBR1-like family.</text>
</comment>
<feature type="region of interest" description="Disordered" evidence="11">
    <location>
        <begin position="89"/>
        <end position="115"/>
    </location>
</feature>
<evidence type="ECO:0000256" key="6">
    <source>
        <dbReference type="ARBA" id="ARBA00022786"/>
    </source>
</evidence>
<feature type="compositionally biased region" description="Low complexity" evidence="11">
    <location>
        <begin position="18"/>
        <end position="40"/>
    </location>
</feature>
<feature type="compositionally biased region" description="Low complexity" evidence="11">
    <location>
        <begin position="2309"/>
        <end position="2323"/>
    </location>
</feature>
<accession>A0ABD3NED9</accession>
<dbReference type="GO" id="GO:0008270">
    <property type="term" value="F:zinc ion binding"/>
    <property type="evidence" value="ECO:0007669"/>
    <property type="project" value="UniProtKB-UniRule"/>
</dbReference>
<feature type="region of interest" description="Disordered" evidence="11">
    <location>
        <begin position="1"/>
        <end position="40"/>
    </location>
</feature>
<feature type="compositionally biased region" description="Low complexity" evidence="11">
    <location>
        <begin position="986"/>
        <end position="995"/>
    </location>
</feature>
<organism evidence="13 14">
    <name type="scientific">Discostella pseudostelligera</name>
    <dbReference type="NCBI Taxonomy" id="259834"/>
    <lineage>
        <taxon>Eukaryota</taxon>
        <taxon>Sar</taxon>
        <taxon>Stramenopiles</taxon>
        <taxon>Ochrophyta</taxon>
        <taxon>Bacillariophyta</taxon>
        <taxon>Coscinodiscophyceae</taxon>
        <taxon>Thalassiosirophycidae</taxon>
        <taxon>Stephanodiscales</taxon>
        <taxon>Stephanodiscaceae</taxon>
        <taxon>Discostella</taxon>
    </lineage>
</organism>
<evidence type="ECO:0000256" key="9">
    <source>
        <dbReference type="PROSITE-ProRule" id="PRU00508"/>
    </source>
</evidence>
<name>A0ABD3NED9_9STRA</name>
<dbReference type="Gene3D" id="2.10.110.30">
    <property type="match status" value="1"/>
</dbReference>
<evidence type="ECO:0000256" key="5">
    <source>
        <dbReference type="ARBA" id="ARBA00022771"/>
    </source>
</evidence>
<protein>
    <recommendedName>
        <fullName evidence="10">E3 ubiquitin-protein ligase</fullName>
        <ecNumber evidence="10">2.3.2.27</ecNumber>
    </recommendedName>
</protein>
<evidence type="ECO:0000313" key="14">
    <source>
        <dbReference type="Proteomes" id="UP001530293"/>
    </source>
</evidence>
<dbReference type="GO" id="GO:0071596">
    <property type="term" value="P:ubiquitin-dependent protein catabolic process via the N-end rule pathway"/>
    <property type="evidence" value="ECO:0007669"/>
    <property type="project" value="UniProtKB-UniRule"/>
</dbReference>
<dbReference type="PANTHER" id="PTHR21497">
    <property type="entry name" value="UBIQUITIN LIGASE E3 ALPHA-RELATED"/>
    <property type="match status" value="1"/>
</dbReference>
<dbReference type="GO" id="GO:0016567">
    <property type="term" value="P:protein ubiquitination"/>
    <property type="evidence" value="ECO:0007669"/>
    <property type="project" value="UniProtKB-UniRule"/>
</dbReference>
<feature type="compositionally biased region" description="Gly residues" evidence="11">
    <location>
        <begin position="908"/>
        <end position="921"/>
    </location>
</feature>
<keyword evidence="7 10" id="KW-0862">Zinc</keyword>
<feature type="compositionally biased region" description="Low complexity" evidence="11">
    <location>
        <begin position="484"/>
        <end position="500"/>
    </location>
</feature>
<feature type="compositionally biased region" description="Low complexity" evidence="11">
    <location>
        <begin position="543"/>
        <end position="564"/>
    </location>
</feature>
<keyword evidence="6 10" id="KW-0833">Ubl conjugation pathway</keyword>
<dbReference type="InterPro" id="IPR055194">
    <property type="entry name" value="UBR1-like_WH"/>
</dbReference>
<evidence type="ECO:0000256" key="7">
    <source>
        <dbReference type="ARBA" id="ARBA00022833"/>
    </source>
</evidence>
<feature type="compositionally biased region" description="Polar residues" evidence="11">
    <location>
        <begin position="265"/>
        <end position="278"/>
    </location>
</feature>
<evidence type="ECO:0000313" key="13">
    <source>
        <dbReference type="EMBL" id="KAL3771165.1"/>
    </source>
</evidence>
<feature type="region of interest" description="Disordered" evidence="11">
    <location>
        <begin position="530"/>
        <end position="564"/>
    </location>
</feature>
<keyword evidence="3 10" id="KW-0808">Transferase</keyword>
<dbReference type="InterPro" id="IPR039164">
    <property type="entry name" value="UBR1-like"/>
</dbReference>
<feature type="region of interest" description="Disordered" evidence="11">
    <location>
        <begin position="897"/>
        <end position="1013"/>
    </location>
</feature>
<dbReference type="InterPro" id="IPR003126">
    <property type="entry name" value="Znf_UBR"/>
</dbReference>
<feature type="region of interest" description="Disordered" evidence="11">
    <location>
        <begin position="640"/>
        <end position="700"/>
    </location>
</feature>
<feature type="region of interest" description="Disordered" evidence="11">
    <location>
        <begin position="2168"/>
        <end position="2188"/>
    </location>
</feature>
<sequence>MNTNNTNMNDDPRRHQQQQDNDNNSNLPSPPAMAAAQAAMAMAHVVHHHHHDHDHDGNDILAAAAAPRSPTEDILNDLRMSHSDIIANRSSHHDHYDINNNDSPPAPESEAESAAPQFWQRVVPPPPVVLRGLLMHPTTNESDGIHTNSSKEIEVMKRRMRLKKRTALAVAGVGYPLPAYCNFVPGGVGYNHASMTIPESKVAAAAVATTSVLKKNGHADNDKYTNEEDGVMVHLSCYCDTGMASSTPATAAATNVASPKASMARNVTSPKNNSNTTLARLKVDSTTTTTTASHAPSSSASGRPEIIIHRALLADITLRKYALHSLHQAEKNLPVHLHTNSNSGSNNGSSSSKSSPPPTLGQRLPSLSHLSHSALVNPLTAVSATHAVLWAESMILEYMDGRLECQLVGSPSSSPATTTDAKLLLMKMEYEEQMNRDLICPSTFSLDEGVEKNDENEKAASSRRLLQRAIASAWAQEEAMTGRTPTNNTANSSMSSTTNTTKVTRDNALVMELPTLKGLLQACWRVQRGEEVEEDEDDDAMKPTTTTTTPRGSSSSGSITTTTAAKNTFTGSPCGYVFRRGDIAWNCRTCQTDATCVLCDNCFRESDHVGHEVLFHRTTPGGCCDCGDLEAWNVNGMCPRHRPPPPQEDDDEGEDDEEEELDEVEVVGYGQERSAGGKRRKKKEGDITTPAIGGGGGTGGIDDDFEAVRAAQRTRLDHERHVDGIPAKNVTVGNATPRPLPPRLAAALATVIASTIQSILIGVEGSAIGADVSQWRLQWADEICKIWNGVSEDEEYYRRGAVLWERLIDEKRRSKMKDNEMMGRSSPSSSSSSAIIEEEIANEMEIEKDRLWAHPRHILDSHNEHYASELPPNYQLLLRLHNDDVHTFEEVINALHSKSDGPIPVPVGGRGSVGEVGGAGVSGEELKALSSAVASAEESRNNAVNQSQRNRPFAEDPDSTQQQRRVYRTYSSSNSSSGGSRGGGISSSPISNRSPTNNSIGGTNGLMVDAEDTPLSPTGMQFVSEVDPSAALIAPIDVATDLTRKVDADGQVSVRAYETINDAGIGFSRLRESAGLHCEVLTSARIESEERAKVLLEWLGSLIGSHPAVSAMIVQCLVDVTEGDDVLCGERNNKTSSIPGKCRGVAGWLTPKMMPCWSGTSELWSGKESRNIIIPAWRRRFDAFPPYLESSYLTREEGRELFRLGMMSEESDSFIDATGADPDFYASAPYSLPDVRLRKSPHALWGVLPSSHLVKSDIHSGNKSFTHPLLRKLSEKSATMIESSHDDSVVYLRSKVFVVDTDLRKHEEAEYLTTALFPHKLAGLNLVSGVGHVDRHGSAEYHYFGTQSNGGITTIEHSSQVVSCSSFVAPASPLLLLLLTDPYSPKQLRSCLHRLFLSLLTDSRFKSRFAASLGAVVYRPTTTLFCAGIGTEADTLLSFTVQLFTTGSLVKALGNLDATKALLSREDRVTNESELACISALPIAHSVVRSIHSNIMGATKEVSNAVQNELVHSDMWARDFMITVSSPMPPALVYQFGSEHPLSTRLPCAPDDKFIDSRCMKHKRLPHLLRDLEYIYETPGTAGKLLRLGRVSSTNPNTPLPSPTTGADAMLDSITPTPSFTLQSTAIYNTLATYAPNALDFSTVWVRLLRLGQGIDLQKRRISGGHVEFEDERWLSAYGLSLNLSSTGDALSESLFSGVHYTAADYTPLSTNSSSIRLANREAIGGLFAAYFREIKMWLYREGLLEADLSRPATREAGELEALQRSTLHVSISQLHESSVNKVAEATGVSIAQSCDVACERGVKNLPEAKLALLEAALLHERTKLSVSAQTFGVSSSHGPVMGDWLKVPHSPLAGDGFSFHLPLHRALARSILCYCSTVVTMEDQLDAPDTWWRLPVLDDDDDFASNPSTNASFKQDSLSALVRITHKSSNFRVVWSSGPDCSSPEAQLRKSRARMMSALLASTKVVHSLCDHPLRCIAASQQIDHHMWAKNGGSTAGMSLNYGSVPLCRSLRDLDIAMVQLSAAGFNVGLGARRVFSLLVNRFSLDGYLCDPDRRPSFDRVGWSWTKPPRMQEPEHAEMLSESFFTTVCVIVSDLPAPPPKAVNDNSALLQNLRRELLHALAVEPRSHSEAMRAASAAVSRRDEFESGSGGASLRAVFTEVLRSIGQQRNQGSRATSGPPTFELKPEGSHEYDPCFYHLRKTEHQHAMDNIARLRSQKLGTSSNKSAQTKVIPLVAKPPTAHPRFLPARLMLHLPSMYAAIRRYLMYVLFNGSWLPPSKPEPDDITTLTLDSAGDVSAPNSGNAAYKRTASTMSSRSTTSRTLSNANAPTFSPETVAASSKSFLEVLHILTLQVHTLEECSSLHKILPSLDHEQKLLSSSININSYLSQLVAVPSSLTNVWALQSANAGPLPSEGSGKNRGSVLGLLIALYEHRDNAKSTGVSQKSANDDHGGARVLSADGLKWLLRLVSSLVDGAEDLSAACDSAATGIPINSKSPYTHTSIVDPDLRDEIRDMLANLPELWPGRETESSADVGGLSAAKKKSEEAQKAAKARALMKMKKLQSSFAASISSQFDDSEKKVADDDEENLCIICRCDDADGDNGPMGYLGHVQRSRVTQLASKSTLGEARFAYNVDLDNLYRVVGDKGCQLRSTESMESAPVAFLPRGSIVELLQSKISPQLGLRSRRVLVRRVAPISLASKDDEVAQGWASIQSWQGYKILSPLSSLCYTNTRWGSTRPIIRQCGHAAHFHCVEAHCLSLHQRAAGNQPFDGRFSANIEDGEFLCPLCKQLSNILIPEDKPAESNDGVLFPQTLTHSTSSASMREEKEGFEILKNNLISSPADVTIIRNILTRKSVVSFSGAPSKYDLATQQFGSNLSQAMQLSSEKVGSFQLHPALRRWDFEDDDQVESPLFQASPRIGSILRLMRRLFISWAAVGHG</sequence>
<feature type="compositionally biased region" description="Acidic residues" evidence="11">
    <location>
        <begin position="647"/>
        <end position="665"/>
    </location>
</feature>
<feature type="region of interest" description="Disordered" evidence="11">
    <location>
        <begin position="476"/>
        <end position="500"/>
    </location>
</feature>
<evidence type="ECO:0000256" key="2">
    <source>
        <dbReference type="ARBA" id="ARBA00004906"/>
    </source>
</evidence>
<evidence type="ECO:0000256" key="11">
    <source>
        <dbReference type="SAM" id="MobiDB-lite"/>
    </source>
</evidence>
<evidence type="ECO:0000256" key="3">
    <source>
        <dbReference type="ARBA" id="ARBA00022679"/>
    </source>
</evidence>